<feature type="transmembrane region" description="Helical" evidence="1">
    <location>
        <begin position="60"/>
        <end position="78"/>
    </location>
</feature>
<dbReference type="NCBIfam" id="NF037970">
    <property type="entry name" value="vanZ_1"/>
    <property type="match status" value="1"/>
</dbReference>
<keyword evidence="1" id="KW-0472">Membrane</keyword>
<feature type="transmembrane region" description="Helical" evidence="1">
    <location>
        <begin position="83"/>
        <end position="98"/>
    </location>
</feature>
<dbReference type="AlphaFoldDB" id="A0A1V1I1Z7"/>
<keyword evidence="4" id="KW-1185">Reference proteome</keyword>
<dbReference type="PIRSF" id="PIRSF019083">
    <property type="entry name" value="UCP019083_VanZ"/>
    <property type="match status" value="1"/>
</dbReference>
<dbReference type="GeneID" id="82205686"/>
<evidence type="ECO:0000313" key="4">
    <source>
        <dbReference type="Proteomes" id="UP000245622"/>
    </source>
</evidence>
<feature type="domain" description="VanZ-like" evidence="2">
    <location>
        <begin position="7"/>
        <end position="135"/>
    </location>
</feature>
<dbReference type="InterPro" id="IPR006976">
    <property type="entry name" value="VanZ-like"/>
</dbReference>
<name>A0A1V1I1Z7_9FIRM</name>
<evidence type="ECO:0000313" key="3">
    <source>
        <dbReference type="EMBL" id="CED94261.1"/>
    </source>
</evidence>
<organism evidence="3 4">
    <name type="scientific">Romboutsia ilealis</name>
    <dbReference type="NCBI Taxonomy" id="1115758"/>
    <lineage>
        <taxon>Bacteria</taxon>
        <taxon>Bacillati</taxon>
        <taxon>Bacillota</taxon>
        <taxon>Clostridia</taxon>
        <taxon>Peptostreptococcales</taxon>
        <taxon>Peptostreptococcaceae</taxon>
        <taxon>Romboutsia</taxon>
    </lineage>
</organism>
<dbReference type="RefSeq" id="WP_180701795.1">
    <property type="nucleotide sequence ID" value="NZ_LN555523.1"/>
</dbReference>
<evidence type="ECO:0000259" key="2">
    <source>
        <dbReference type="Pfam" id="PF04892"/>
    </source>
</evidence>
<dbReference type="Pfam" id="PF04892">
    <property type="entry name" value="VanZ"/>
    <property type="match status" value="1"/>
</dbReference>
<reference evidence="3 4" key="1">
    <citation type="submission" date="2014-04" db="EMBL/GenBank/DDBJ databases">
        <authorList>
            <person name="Hornung B.V."/>
        </authorList>
    </citation>
    <scope>NUCLEOTIDE SEQUENCE [LARGE SCALE GENOMIC DNA]</scope>
    <source>
        <strain evidence="3 4">CRIB</strain>
    </source>
</reference>
<feature type="transmembrane region" description="Helical" evidence="1">
    <location>
        <begin position="118"/>
        <end position="140"/>
    </location>
</feature>
<accession>A0A1V1I1Z7</accession>
<dbReference type="KEGG" id="ril:CRIB_1654"/>
<keyword evidence="1" id="KW-1133">Transmembrane helix</keyword>
<keyword evidence="1" id="KW-0812">Transmembrane</keyword>
<gene>
    <name evidence="3" type="ORF">CRIB_1654</name>
</gene>
<dbReference type="Proteomes" id="UP000245622">
    <property type="component" value="Chromosome 1"/>
</dbReference>
<protein>
    <submittedName>
        <fullName evidence="3">VanZ family protein</fullName>
    </submittedName>
</protein>
<dbReference type="InterPro" id="IPR016747">
    <property type="entry name" value="Phosphotransbutyrylase"/>
</dbReference>
<proteinExistence type="predicted"/>
<sequence>MRKKSCILLVVLWMGFIFYMSHQPAKISSVQSDNVMHVIKKVSKSEGIKNNINSFTVRKGAHMFLFGVLGILFFGSVYNGDNILKSVFIALLLAFLYACSDEYHQTFVVGRSGQFNDVLIDFSGAFIGVLIVSLIVKLNIFKKKIQITK</sequence>
<dbReference type="EMBL" id="LN555523">
    <property type="protein sequence ID" value="CED94261.1"/>
    <property type="molecule type" value="Genomic_DNA"/>
</dbReference>
<evidence type="ECO:0000256" key="1">
    <source>
        <dbReference type="SAM" id="Phobius"/>
    </source>
</evidence>